<reference evidence="2" key="1">
    <citation type="submission" date="2014-02" db="EMBL/GenBank/DDBJ databases">
        <title>The Genome Sequence of Trichophyton rubrum (morphotype fischeri) CBS 288.86.</title>
        <authorList>
            <consortium name="The Broad Institute Genomics Platform"/>
            <person name="Cuomo C.A."/>
            <person name="White T.C."/>
            <person name="Graser Y."/>
            <person name="Martinez-Rossi N."/>
            <person name="Heitman J."/>
            <person name="Young S.K."/>
            <person name="Zeng Q."/>
            <person name="Gargeya S."/>
            <person name="Abouelleil A."/>
            <person name="Alvarado L."/>
            <person name="Chapman S.B."/>
            <person name="Gainer-Dewar J."/>
            <person name="Goldberg J."/>
            <person name="Griggs A."/>
            <person name="Gujja S."/>
            <person name="Hansen M."/>
            <person name="Howarth C."/>
            <person name="Imamovic A."/>
            <person name="Larimer J."/>
            <person name="Martinez D."/>
            <person name="Murphy C."/>
            <person name="Pearson M.D."/>
            <person name="Persinoti G."/>
            <person name="Poon T."/>
            <person name="Priest M."/>
            <person name="Roberts A.D."/>
            <person name="Saif S."/>
            <person name="Shea T.D."/>
            <person name="Sykes S.N."/>
            <person name="Wortman J."/>
            <person name="Nusbaum C."/>
            <person name="Birren B."/>
        </authorList>
    </citation>
    <scope>NUCLEOTIDE SEQUENCE [LARGE SCALE GENOMIC DNA]</scope>
    <source>
        <strain evidence="2">CBS 288.86</strain>
    </source>
</reference>
<feature type="compositionally biased region" description="Low complexity" evidence="1">
    <location>
        <begin position="24"/>
        <end position="39"/>
    </location>
</feature>
<dbReference type="HOGENOM" id="CLU_747972_0_0_1"/>
<proteinExistence type="predicted"/>
<feature type="compositionally biased region" description="Low complexity" evidence="1">
    <location>
        <begin position="263"/>
        <end position="285"/>
    </location>
</feature>
<dbReference type="EMBL" id="KK207783">
    <property type="protein sequence ID" value="EZF54491.1"/>
    <property type="molecule type" value="Genomic_DNA"/>
</dbReference>
<dbReference type="OrthoDB" id="4174374at2759"/>
<gene>
    <name evidence="2" type="ORF">H103_02728</name>
</gene>
<feature type="compositionally biased region" description="Basic and acidic residues" evidence="1">
    <location>
        <begin position="56"/>
        <end position="103"/>
    </location>
</feature>
<protein>
    <submittedName>
        <fullName evidence="2">Uncharacterized protein</fullName>
    </submittedName>
</protein>
<feature type="compositionally biased region" description="Basic and acidic residues" evidence="1">
    <location>
        <begin position="1"/>
        <end position="18"/>
    </location>
</feature>
<evidence type="ECO:0000313" key="2">
    <source>
        <dbReference type="EMBL" id="EZF54491.1"/>
    </source>
</evidence>
<feature type="region of interest" description="Disordered" evidence="1">
    <location>
        <begin position="150"/>
        <end position="322"/>
    </location>
</feature>
<accession>A0A022W8L5</accession>
<sequence>MHRATERARRSEGRRHIPTDGFISSDAGSYSGSSSEIGSVRTASSAANGEDDEDETLRRAFKESLRLEKDRQRQRREAEREAMLREEEVRRQSLREAQAEARRAQRAAQAEEEAIRTAMEASEREQEEARARRIRENLWLFEQTVEQSRREYAAGNGRGSQRNYQRFSRDLPSTIPRPRREQGAEAGFNAPRRIERQPTTREPAQPSGEEREAQAARPRTHRMRDAMRNAVTRSRAFSFGRSSPEWQDSEGAVSPYTALSRSNATGPPNTTRAPNPTRPSNPTRSANQVGLPVPGGPAPSPRSRSPAPPAGSGERRRTAAPRHYSMLLVTPIDTTNNHVRDVLRRSRREFQARAAAAQAAHDFDNDMQRAINESAEQHRDEEEEAVQRSRGIPTYEEACASVRYRAPPGMRYSFQGPEVIEIPRENGPPTKLSIVGDMDLGEAMRIANQRVKRKRGQTQLN</sequence>
<organism evidence="2">
    <name type="scientific">Trichophyton rubrum CBS 288.86</name>
    <dbReference type="NCBI Taxonomy" id="1215330"/>
    <lineage>
        <taxon>Eukaryota</taxon>
        <taxon>Fungi</taxon>
        <taxon>Dikarya</taxon>
        <taxon>Ascomycota</taxon>
        <taxon>Pezizomycotina</taxon>
        <taxon>Eurotiomycetes</taxon>
        <taxon>Eurotiomycetidae</taxon>
        <taxon>Onygenales</taxon>
        <taxon>Arthrodermataceae</taxon>
        <taxon>Trichophyton</taxon>
    </lineage>
</organism>
<dbReference type="Proteomes" id="UP000023758">
    <property type="component" value="Unassembled WGS sequence"/>
</dbReference>
<evidence type="ECO:0000256" key="1">
    <source>
        <dbReference type="SAM" id="MobiDB-lite"/>
    </source>
</evidence>
<name>A0A022W8L5_TRIRU</name>
<dbReference type="AlphaFoldDB" id="A0A022W8L5"/>
<feature type="region of interest" description="Disordered" evidence="1">
    <location>
        <begin position="1"/>
        <end position="129"/>
    </location>
</feature>